<feature type="compositionally biased region" description="Basic and acidic residues" evidence="3">
    <location>
        <begin position="211"/>
        <end position="223"/>
    </location>
</feature>
<feature type="compositionally biased region" description="Pro residues" evidence="3">
    <location>
        <begin position="151"/>
        <end position="165"/>
    </location>
</feature>
<evidence type="ECO:0000256" key="2">
    <source>
        <dbReference type="PROSITE-ProRule" id="PRU00176"/>
    </source>
</evidence>
<dbReference type="InterPro" id="IPR035979">
    <property type="entry name" value="RBD_domain_sf"/>
</dbReference>
<name>A0A3P9AWW7_9CICH</name>
<feature type="compositionally biased region" description="Low complexity" evidence="3">
    <location>
        <begin position="116"/>
        <end position="150"/>
    </location>
</feature>
<dbReference type="PROSITE" id="PS50102">
    <property type="entry name" value="RRM"/>
    <property type="match status" value="1"/>
</dbReference>
<dbReference type="AlphaFoldDB" id="A0A3P9AWW7"/>
<dbReference type="SMART" id="SM00361">
    <property type="entry name" value="RRM_1"/>
    <property type="match status" value="1"/>
</dbReference>
<evidence type="ECO:0000256" key="3">
    <source>
        <dbReference type="SAM" id="MobiDB-lite"/>
    </source>
</evidence>
<keyword evidence="1 2" id="KW-0694">RNA-binding</keyword>
<dbReference type="Ensembl" id="ENSMZET00005002296.1">
    <property type="protein sequence ID" value="ENSMZEP00005002195.1"/>
    <property type="gene ID" value="ENSMZEG00005001748.1"/>
</dbReference>
<feature type="domain" description="RRM" evidence="4">
    <location>
        <begin position="14"/>
        <end position="92"/>
    </location>
</feature>
<dbReference type="InterPro" id="IPR000504">
    <property type="entry name" value="RRM_dom"/>
</dbReference>
<dbReference type="PANTHER" id="PTHR48034">
    <property type="entry name" value="TRANSFORMER-2 SEX-DETERMINING PROTEIN-RELATED"/>
    <property type="match status" value="1"/>
</dbReference>
<dbReference type="InterPro" id="IPR012677">
    <property type="entry name" value="Nucleotide-bd_a/b_plait_sf"/>
</dbReference>
<protein>
    <submittedName>
        <fullName evidence="5">Serine/arginine-rich splicing factor 2</fullName>
    </submittedName>
</protein>
<dbReference type="InterPro" id="IPR050441">
    <property type="entry name" value="RBM"/>
</dbReference>
<dbReference type="Gene3D" id="3.30.70.330">
    <property type="match status" value="1"/>
</dbReference>
<gene>
    <name evidence="5" type="primary">SRSF2</name>
</gene>
<dbReference type="GeneTree" id="ENSGT00940000154883"/>
<dbReference type="InterPro" id="IPR003954">
    <property type="entry name" value="RRM_euk-type"/>
</dbReference>
<dbReference type="GO" id="GO:0003723">
    <property type="term" value="F:RNA binding"/>
    <property type="evidence" value="ECO:0007669"/>
    <property type="project" value="UniProtKB-UniRule"/>
</dbReference>
<organism evidence="5 6">
    <name type="scientific">Maylandia zebra</name>
    <name type="common">zebra mbuna</name>
    <dbReference type="NCBI Taxonomy" id="106582"/>
    <lineage>
        <taxon>Eukaryota</taxon>
        <taxon>Metazoa</taxon>
        <taxon>Chordata</taxon>
        <taxon>Craniata</taxon>
        <taxon>Vertebrata</taxon>
        <taxon>Euteleostomi</taxon>
        <taxon>Actinopterygii</taxon>
        <taxon>Neopterygii</taxon>
        <taxon>Teleostei</taxon>
        <taxon>Neoteleostei</taxon>
        <taxon>Acanthomorphata</taxon>
        <taxon>Ovalentaria</taxon>
        <taxon>Cichlomorphae</taxon>
        <taxon>Cichliformes</taxon>
        <taxon>Cichlidae</taxon>
        <taxon>African cichlids</taxon>
        <taxon>Pseudocrenilabrinae</taxon>
        <taxon>Haplochromini</taxon>
        <taxon>Maylandia</taxon>
        <taxon>Maylandia zebra complex</taxon>
    </lineage>
</organism>
<dbReference type="Pfam" id="PF00076">
    <property type="entry name" value="RRM_1"/>
    <property type="match status" value="1"/>
</dbReference>
<sequence>MSYGRPPPDVDGMTSLKVDNLTYRTSPEALRRVFEKYGRVGDVYIPRDRYTKESRGFAFVRFHDKRDAEDAMDAMDGALLDGRELRVQMARYGRPPTPITAEDGEEEDRAGGTADGGAEAVPPARDAGDGADPAAGAARLLEAGPATADPGPGPTPGPSPALPGPRRPRRALLPGLGPGPDPGPGPEAAPLPPREGPGRDLKASQSQQQKMEMKPRRVSVKDV</sequence>
<keyword evidence="6" id="KW-1185">Reference proteome</keyword>
<proteinExistence type="predicted"/>
<evidence type="ECO:0000256" key="1">
    <source>
        <dbReference type="ARBA" id="ARBA00022884"/>
    </source>
</evidence>
<dbReference type="CDD" id="cd12311">
    <property type="entry name" value="RRM_SRSF2_SRSF8"/>
    <property type="match status" value="1"/>
</dbReference>
<evidence type="ECO:0000313" key="6">
    <source>
        <dbReference type="Proteomes" id="UP000265160"/>
    </source>
</evidence>
<dbReference type="Proteomes" id="UP000265160">
    <property type="component" value="LG4"/>
</dbReference>
<evidence type="ECO:0000259" key="4">
    <source>
        <dbReference type="PROSITE" id="PS50102"/>
    </source>
</evidence>
<reference evidence="5" key="3">
    <citation type="submission" date="2025-09" db="UniProtKB">
        <authorList>
            <consortium name="Ensembl"/>
        </authorList>
    </citation>
    <scope>IDENTIFICATION</scope>
</reference>
<feature type="compositionally biased region" description="Pro residues" evidence="3">
    <location>
        <begin position="177"/>
        <end position="195"/>
    </location>
</feature>
<reference evidence="5 6" key="1">
    <citation type="journal article" date="2014" name="Nature">
        <title>The genomic substrate for adaptive radiation in African cichlid fish.</title>
        <authorList>
            <person name="Brawand D."/>
            <person name="Wagner C.E."/>
            <person name="Li Y.I."/>
            <person name="Malinsky M."/>
            <person name="Keller I."/>
            <person name="Fan S."/>
            <person name="Simakov O."/>
            <person name="Ng A.Y."/>
            <person name="Lim Z.W."/>
            <person name="Bezault E."/>
            <person name="Turner-Maier J."/>
            <person name="Johnson J."/>
            <person name="Alcazar R."/>
            <person name="Noh H.J."/>
            <person name="Russell P."/>
            <person name="Aken B."/>
            <person name="Alfoldi J."/>
            <person name="Amemiya C."/>
            <person name="Azzouzi N."/>
            <person name="Baroiller J.F."/>
            <person name="Barloy-Hubler F."/>
            <person name="Berlin A."/>
            <person name="Bloomquist R."/>
            <person name="Carleton K.L."/>
            <person name="Conte M.A."/>
            <person name="D'Cotta H."/>
            <person name="Eshel O."/>
            <person name="Gaffney L."/>
            <person name="Galibert F."/>
            <person name="Gante H.F."/>
            <person name="Gnerre S."/>
            <person name="Greuter L."/>
            <person name="Guyon R."/>
            <person name="Haddad N.S."/>
            <person name="Haerty W."/>
            <person name="Harris R.M."/>
            <person name="Hofmann H.A."/>
            <person name="Hourlier T."/>
            <person name="Hulata G."/>
            <person name="Jaffe D.B."/>
            <person name="Lara M."/>
            <person name="Lee A.P."/>
            <person name="MacCallum I."/>
            <person name="Mwaiko S."/>
            <person name="Nikaido M."/>
            <person name="Nishihara H."/>
            <person name="Ozouf-Costaz C."/>
            <person name="Penman D.J."/>
            <person name="Przybylski D."/>
            <person name="Rakotomanga M."/>
            <person name="Renn S.C.P."/>
            <person name="Ribeiro F.J."/>
            <person name="Ron M."/>
            <person name="Salzburger W."/>
            <person name="Sanchez-Pulido L."/>
            <person name="Santos M.E."/>
            <person name="Searle S."/>
            <person name="Sharpe T."/>
            <person name="Swofford R."/>
            <person name="Tan F.J."/>
            <person name="Williams L."/>
            <person name="Young S."/>
            <person name="Yin S."/>
            <person name="Okada N."/>
            <person name="Kocher T.D."/>
            <person name="Miska E.A."/>
            <person name="Lander E.S."/>
            <person name="Venkatesh B."/>
            <person name="Fernald R.D."/>
            <person name="Meyer A."/>
            <person name="Ponting C.P."/>
            <person name="Streelman J.T."/>
            <person name="Lindblad-Toh K."/>
            <person name="Seehausen O."/>
            <person name="Di Palma F."/>
        </authorList>
    </citation>
    <scope>NUCLEOTIDE SEQUENCE</scope>
</reference>
<dbReference type="SUPFAM" id="SSF54928">
    <property type="entry name" value="RNA-binding domain, RBD"/>
    <property type="match status" value="1"/>
</dbReference>
<feature type="region of interest" description="Disordered" evidence="3">
    <location>
        <begin position="89"/>
        <end position="223"/>
    </location>
</feature>
<evidence type="ECO:0000313" key="5">
    <source>
        <dbReference type="Ensembl" id="ENSMZEP00005002195.1"/>
    </source>
</evidence>
<dbReference type="SMART" id="SM00360">
    <property type="entry name" value="RRM"/>
    <property type="match status" value="1"/>
</dbReference>
<accession>A0A3P9AWW7</accession>
<dbReference type="STRING" id="106582.ENSMZEP00005002195"/>
<reference evidence="5" key="2">
    <citation type="submission" date="2025-08" db="UniProtKB">
        <authorList>
            <consortium name="Ensembl"/>
        </authorList>
    </citation>
    <scope>IDENTIFICATION</scope>
</reference>